<evidence type="ECO:0000313" key="1">
    <source>
        <dbReference type="EMBL" id="KAF9501606.1"/>
    </source>
</evidence>
<dbReference type="Proteomes" id="UP000807025">
    <property type="component" value="Unassembled WGS sequence"/>
</dbReference>
<dbReference type="EMBL" id="MU154523">
    <property type="protein sequence ID" value="KAF9501606.1"/>
    <property type="molecule type" value="Genomic_DNA"/>
</dbReference>
<comment type="caution">
    <text evidence="1">The sequence shown here is derived from an EMBL/GenBank/DDBJ whole genome shotgun (WGS) entry which is preliminary data.</text>
</comment>
<gene>
    <name evidence="1" type="ORF">BDN71DRAFT_1439252</name>
</gene>
<dbReference type="AlphaFoldDB" id="A0A9P6DCF9"/>
<dbReference type="OrthoDB" id="158360at2759"/>
<proteinExistence type="predicted"/>
<reference evidence="1" key="1">
    <citation type="submission" date="2020-11" db="EMBL/GenBank/DDBJ databases">
        <authorList>
            <consortium name="DOE Joint Genome Institute"/>
            <person name="Ahrendt S."/>
            <person name="Riley R."/>
            <person name="Andreopoulos W."/>
            <person name="Labutti K."/>
            <person name="Pangilinan J."/>
            <person name="Ruiz-Duenas F.J."/>
            <person name="Barrasa J.M."/>
            <person name="Sanchez-Garcia M."/>
            <person name="Camarero S."/>
            <person name="Miyauchi S."/>
            <person name="Serrano A."/>
            <person name="Linde D."/>
            <person name="Babiker R."/>
            <person name="Drula E."/>
            <person name="Ayuso-Fernandez I."/>
            <person name="Pacheco R."/>
            <person name="Padilla G."/>
            <person name="Ferreira P."/>
            <person name="Barriuso J."/>
            <person name="Kellner H."/>
            <person name="Castanera R."/>
            <person name="Alfaro M."/>
            <person name="Ramirez L."/>
            <person name="Pisabarro A.G."/>
            <person name="Kuo A."/>
            <person name="Tritt A."/>
            <person name="Lipzen A."/>
            <person name="He G."/>
            <person name="Yan M."/>
            <person name="Ng V."/>
            <person name="Cullen D."/>
            <person name="Martin F."/>
            <person name="Rosso M.-N."/>
            <person name="Henrissat B."/>
            <person name="Hibbett D."/>
            <person name="Martinez A.T."/>
            <person name="Grigoriev I.V."/>
        </authorList>
    </citation>
    <scope>NUCLEOTIDE SEQUENCE</scope>
    <source>
        <strain evidence="1">ATCC 90797</strain>
    </source>
</reference>
<accession>A0A9P6DCF9</accession>
<protein>
    <submittedName>
        <fullName evidence="1">Uncharacterized protein</fullName>
    </submittedName>
</protein>
<name>A0A9P6DCF9_PLEER</name>
<evidence type="ECO:0000313" key="2">
    <source>
        <dbReference type="Proteomes" id="UP000807025"/>
    </source>
</evidence>
<keyword evidence="2" id="KW-1185">Reference proteome</keyword>
<organism evidence="1 2">
    <name type="scientific">Pleurotus eryngii</name>
    <name type="common">Boletus of the steppes</name>
    <dbReference type="NCBI Taxonomy" id="5323"/>
    <lineage>
        <taxon>Eukaryota</taxon>
        <taxon>Fungi</taxon>
        <taxon>Dikarya</taxon>
        <taxon>Basidiomycota</taxon>
        <taxon>Agaricomycotina</taxon>
        <taxon>Agaricomycetes</taxon>
        <taxon>Agaricomycetidae</taxon>
        <taxon>Agaricales</taxon>
        <taxon>Pleurotineae</taxon>
        <taxon>Pleurotaceae</taxon>
        <taxon>Pleurotus</taxon>
    </lineage>
</organism>
<sequence length="56" mass="6085">MNSLYTLGVRQTSSLQSDLERLKNGDNSASLLGAYILTELIMPGAGYSTSPEEYEV</sequence>